<organism evidence="11 12">
    <name type="scientific">Lentibacillus kapialis</name>
    <dbReference type="NCBI Taxonomy" id="340214"/>
    <lineage>
        <taxon>Bacteria</taxon>
        <taxon>Bacillati</taxon>
        <taxon>Bacillota</taxon>
        <taxon>Bacilli</taxon>
        <taxon>Bacillales</taxon>
        <taxon>Bacillaceae</taxon>
        <taxon>Lentibacillus</taxon>
    </lineage>
</organism>
<evidence type="ECO:0000256" key="2">
    <source>
        <dbReference type="ARBA" id="ARBA00005336"/>
    </source>
</evidence>
<protein>
    <recommendedName>
        <fullName evidence="3">beta-N-acetylhexosaminidase</fullName>
        <ecNumber evidence="3">3.2.1.52</ecNumber>
    </recommendedName>
</protein>
<dbReference type="FunFam" id="3.20.20.300:FF:000014">
    <property type="entry name" value="Beta-hexosaminidase, lipoprotein"/>
    <property type="match status" value="1"/>
</dbReference>
<dbReference type="SUPFAM" id="SSF52279">
    <property type="entry name" value="Beta-D-glucan exohydrolase, C-terminal domain"/>
    <property type="match status" value="1"/>
</dbReference>
<dbReference type="GO" id="GO:0004563">
    <property type="term" value="F:beta-N-acetylhexosaminidase activity"/>
    <property type="evidence" value="ECO:0007669"/>
    <property type="project" value="UniProtKB-EC"/>
</dbReference>
<dbReference type="InterPro" id="IPR002772">
    <property type="entry name" value="Glyco_hydro_3_C"/>
</dbReference>
<keyword evidence="4 6" id="KW-0378">Hydrolase</keyword>
<name>A0A917UYZ5_9BACI</name>
<dbReference type="InterPro" id="IPR036962">
    <property type="entry name" value="Glyco_hydro_3_N_sf"/>
</dbReference>
<dbReference type="GO" id="GO:0009254">
    <property type="term" value="P:peptidoglycan turnover"/>
    <property type="evidence" value="ECO:0007669"/>
    <property type="project" value="TreeGrafter"/>
</dbReference>
<dbReference type="PRINTS" id="PR00133">
    <property type="entry name" value="GLHYDRLASE3"/>
</dbReference>
<evidence type="ECO:0000256" key="1">
    <source>
        <dbReference type="ARBA" id="ARBA00001231"/>
    </source>
</evidence>
<evidence type="ECO:0000256" key="6">
    <source>
        <dbReference type="RuleBase" id="RU361161"/>
    </source>
</evidence>
<feature type="signal peptide" evidence="7">
    <location>
        <begin position="1"/>
        <end position="26"/>
    </location>
</feature>
<dbReference type="Pfam" id="PF22888">
    <property type="entry name" value="FIMAH"/>
    <property type="match status" value="1"/>
</dbReference>
<proteinExistence type="inferred from homology"/>
<evidence type="ECO:0000259" key="8">
    <source>
        <dbReference type="Pfam" id="PF00933"/>
    </source>
</evidence>
<dbReference type="InterPro" id="IPR050226">
    <property type="entry name" value="NagZ_Beta-hexosaminidase"/>
</dbReference>
<comment type="similarity">
    <text evidence="2 6">Belongs to the glycosyl hydrolase 3 family.</text>
</comment>
<dbReference type="Pfam" id="PF00933">
    <property type="entry name" value="Glyco_hydro_3"/>
    <property type="match status" value="1"/>
</dbReference>
<accession>A0A917UYZ5</accession>
<gene>
    <name evidence="11" type="ORF">GCM10007063_21340</name>
</gene>
<reference evidence="11" key="1">
    <citation type="journal article" date="2014" name="Int. J. Syst. Evol. Microbiol.">
        <title>Complete genome sequence of Corynebacterium casei LMG S-19264T (=DSM 44701T), isolated from a smear-ripened cheese.</title>
        <authorList>
            <consortium name="US DOE Joint Genome Institute (JGI-PGF)"/>
            <person name="Walter F."/>
            <person name="Albersmeier A."/>
            <person name="Kalinowski J."/>
            <person name="Ruckert C."/>
        </authorList>
    </citation>
    <scope>NUCLEOTIDE SEQUENCE</scope>
    <source>
        <strain evidence="11">JCM 12580</strain>
    </source>
</reference>
<feature type="chain" id="PRO_5038972212" description="beta-N-acetylhexosaminidase" evidence="7">
    <location>
        <begin position="27"/>
        <end position="676"/>
    </location>
</feature>
<dbReference type="InterPro" id="IPR036881">
    <property type="entry name" value="Glyco_hydro_3_C_sf"/>
</dbReference>
<evidence type="ECO:0000256" key="3">
    <source>
        <dbReference type="ARBA" id="ARBA00012663"/>
    </source>
</evidence>
<evidence type="ECO:0000313" key="12">
    <source>
        <dbReference type="Proteomes" id="UP000658382"/>
    </source>
</evidence>
<dbReference type="Pfam" id="PF01915">
    <property type="entry name" value="Glyco_hydro_3_C"/>
    <property type="match status" value="1"/>
</dbReference>
<dbReference type="RefSeq" id="WP_188633087.1">
    <property type="nucleotide sequence ID" value="NZ_BMNQ01000030.1"/>
</dbReference>
<feature type="domain" description="FIMAH" evidence="10">
    <location>
        <begin position="590"/>
        <end position="670"/>
    </location>
</feature>
<keyword evidence="12" id="KW-1185">Reference proteome</keyword>
<dbReference type="GO" id="GO:0005975">
    <property type="term" value="P:carbohydrate metabolic process"/>
    <property type="evidence" value="ECO:0007669"/>
    <property type="project" value="InterPro"/>
</dbReference>
<feature type="domain" description="Glycoside hydrolase family 3 C-terminal" evidence="9">
    <location>
        <begin position="422"/>
        <end position="574"/>
    </location>
</feature>
<evidence type="ECO:0000259" key="10">
    <source>
        <dbReference type="Pfam" id="PF22888"/>
    </source>
</evidence>
<dbReference type="Gene3D" id="3.20.20.300">
    <property type="entry name" value="Glycoside hydrolase, family 3, N-terminal domain"/>
    <property type="match status" value="1"/>
</dbReference>
<sequence>MKNRHLLSILSFLLALMLIFPAHTFADSASGTEDLIRDKMNDMTLEEKIGQLFVVHVYGQTPTDPDYEQTNLDRNRGGKNFKEVIENYHIGGVLYFNWTHNIEKPVDTEQVNALSNGLQEIAMDQKSEIPLFVATDQEGGIVQRVTSPGTVFPGNMALGATRSEEYAAASAGILGEELSSLGINTNYAPVADVNVNPANPVIGVRSFGEDPDLVSRLTAAQVSAYQEENVMASAKHFPGHGDTDVDSHYGLPVINHDLETLHEVDLKPFKAAIDAGIDSIMSGHIVVPALDDSGLPATLSKPILTGLLREEMGFDGLIVTDSLGMSGANVVPEDRVAVEAFKAGNDVLLNPPNVELAYNSMMEAVESGEISEERVNESVFRILKAKMDKGLFDDPYTDPGAIEEIGTDDHLQTAEDIADKSITLVKNENDLLPLKGNDEVFITGPSAAEPDLLSDQLNEKGIEANSMATGTSPSDTEIKNAVANAREAEKVIVTTYTANTNEAQEQLVQEIEATGKPVTVAAIRNPYDLMVFPEVDAYLTTYGFQDVSVKALAKVIAGEVNPSGKLPVTIPELYDYGHGLDYVDTPRSADGMKTLVDNLIEQGEIEDDSTARSITMHLTSVSHYEKKDASEKVVKHMKSFKQLINHHKNNGKISAKAHSYLMTEADQLIEKWKTAQ</sequence>
<dbReference type="PANTHER" id="PTHR30480:SF13">
    <property type="entry name" value="BETA-HEXOSAMINIDASE"/>
    <property type="match status" value="1"/>
</dbReference>
<keyword evidence="5 6" id="KW-0326">Glycosidase</keyword>
<evidence type="ECO:0000256" key="7">
    <source>
        <dbReference type="SAM" id="SignalP"/>
    </source>
</evidence>
<feature type="domain" description="Glycoside hydrolase family 3 N-terminal" evidence="8">
    <location>
        <begin position="44"/>
        <end position="384"/>
    </location>
</feature>
<dbReference type="EMBL" id="BMNQ01000030">
    <property type="protein sequence ID" value="GGJ98795.1"/>
    <property type="molecule type" value="Genomic_DNA"/>
</dbReference>
<evidence type="ECO:0000256" key="5">
    <source>
        <dbReference type="ARBA" id="ARBA00023295"/>
    </source>
</evidence>
<keyword evidence="7" id="KW-0732">Signal</keyword>
<dbReference type="SUPFAM" id="SSF51445">
    <property type="entry name" value="(Trans)glycosidases"/>
    <property type="match status" value="1"/>
</dbReference>
<evidence type="ECO:0000313" key="11">
    <source>
        <dbReference type="EMBL" id="GGJ98795.1"/>
    </source>
</evidence>
<evidence type="ECO:0000256" key="4">
    <source>
        <dbReference type="ARBA" id="ARBA00022801"/>
    </source>
</evidence>
<dbReference type="InterPro" id="IPR001764">
    <property type="entry name" value="Glyco_hydro_3_N"/>
</dbReference>
<reference evidence="11" key="2">
    <citation type="submission" date="2020-09" db="EMBL/GenBank/DDBJ databases">
        <authorList>
            <person name="Sun Q."/>
            <person name="Ohkuma M."/>
        </authorList>
    </citation>
    <scope>NUCLEOTIDE SEQUENCE</scope>
    <source>
        <strain evidence="11">JCM 12580</strain>
    </source>
</reference>
<dbReference type="Gene3D" id="3.40.50.1700">
    <property type="entry name" value="Glycoside hydrolase family 3 C-terminal domain"/>
    <property type="match status" value="1"/>
</dbReference>
<comment type="caution">
    <text evidence="11">The sequence shown here is derived from an EMBL/GenBank/DDBJ whole genome shotgun (WGS) entry which is preliminary data.</text>
</comment>
<dbReference type="InterPro" id="IPR019800">
    <property type="entry name" value="Glyco_hydro_3_AS"/>
</dbReference>
<evidence type="ECO:0000259" key="9">
    <source>
        <dbReference type="Pfam" id="PF01915"/>
    </source>
</evidence>
<dbReference type="EC" id="3.2.1.52" evidence="3"/>
<dbReference type="PROSITE" id="PS00775">
    <property type="entry name" value="GLYCOSYL_HYDROL_F3"/>
    <property type="match status" value="1"/>
</dbReference>
<dbReference type="InterPro" id="IPR054470">
    <property type="entry name" value="FIMAH_dom"/>
</dbReference>
<comment type="catalytic activity">
    <reaction evidence="1">
        <text>Hydrolysis of terminal non-reducing N-acetyl-D-hexosamine residues in N-acetyl-beta-D-hexosaminides.</text>
        <dbReference type="EC" id="3.2.1.52"/>
    </reaction>
</comment>
<dbReference type="InterPro" id="IPR017853">
    <property type="entry name" value="GH"/>
</dbReference>
<dbReference type="PANTHER" id="PTHR30480">
    <property type="entry name" value="BETA-HEXOSAMINIDASE-RELATED"/>
    <property type="match status" value="1"/>
</dbReference>
<dbReference type="AlphaFoldDB" id="A0A917UYZ5"/>
<dbReference type="Proteomes" id="UP000658382">
    <property type="component" value="Unassembled WGS sequence"/>
</dbReference>